<sequence>MRTVSPADACHSAGQQSAGRELERLSGSQEIKAALRDEFPGWSFIHTDKRRWWAMRDVQRDDFGRRFKPVPSDFDADTPDQLRAALREAGEGDQ</sequence>
<evidence type="ECO:0000313" key="3">
    <source>
        <dbReference type="Proteomes" id="UP001501710"/>
    </source>
</evidence>
<dbReference type="EMBL" id="BAABAS010000021">
    <property type="protein sequence ID" value="GAA4239753.1"/>
    <property type="molecule type" value="Genomic_DNA"/>
</dbReference>
<reference evidence="3" key="1">
    <citation type="journal article" date="2019" name="Int. J. Syst. Evol. Microbiol.">
        <title>The Global Catalogue of Microorganisms (GCM) 10K type strain sequencing project: providing services to taxonomists for standard genome sequencing and annotation.</title>
        <authorList>
            <consortium name="The Broad Institute Genomics Platform"/>
            <consortium name="The Broad Institute Genome Sequencing Center for Infectious Disease"/>
            <person name="Wu L."/>
            <person name="Ma J."/>
        </authorList>
    </citation>
    <scope>NUCLEOTIDE SEQUENCE [LARGE SCALE GENOMIC DNA]</scope>
    <source>
        <strain evidence="3">JCM 17440</strain>
    </source>
</reference>
<dbReference type="Proteomes" id="UP001501710">
    <property type="component" value="Unassembled WGS sequence"/>
</dbReference>
<evidence type="ECO:0000256" key="1">
    <source>
        <dbReference type="SAM" id="MobiDB-lite"/>
    </source>
</evidence>
<comment type="caution">
    <text evidence="2">The sequence shown here is derived from an EMBL/GenBank/DDBJ whole genome shotgun (WGS) entry which is preliminary data.</text>
</comment>
<keyword evidence="3" id="KW-1185">Reference proteome</keyword>
<accession>A0ABP8CJ66</accession>
<gene>
    <name evidence="2" type="ORF">GCM10022254_61290</name>
</gene>
<protein>
    <submittedName>
        <fullName evidence="2">Uncharacterized protein</fullName>
    </submittedName>
</protein>
<name>A0ABP8CJ66_9ACTN</name>
<feature type="region of interest" description="Disordered" evidence="1">
    <location>
        <begin position="1"/>
        <end position="23"/>
    </location>
</feature>
<evidence type="ECO:0000313" key="2">
    <source>
        <dbReference type="EMBL" id="GAA4239753.1"/>
    </source>
</evidence>
<proteinExistence type="predicted"/>
<organism evidence="2 3">
    <name type="scientific">Actinomadura meridiana</name>
    <dbReference type="NCBI Taxonomy" id="559626"/>
    <lineage>
        <taxon>Bacteria</taxon>
        <taxon>Bacillati</taxon>
        <taxon>Actinomycetota</taxon>
        <taxon>Actinomycetes</taxon>
        <taxon>Streptosporangiales</taxon>
        <taxon>Thermomonosporaceae</taxon>
        <taxon>Actinomadura</taxon>
    </lineage>
</organism>